<sequence length="208" mass="23901">MTETNIRTEKKFEEVDMRMKHDAEVLELLQKTMKNTLCSIREVMEIIVNPLCELAKIQVKRKHLSFTTILEELQAVPLNILFYNVEGWGTRYLEVVDLVYKVDASISVLTEVGELWNKFNIRNFNAFHQQGTNPSGGVCVSVGKHLRATQIQLEIENTVFVDVFNLSDPIRIIGIYWPQGQEHNLDDLSPYITQETIITGDFNASLEE</sequence>
<dbReference type="AlphaFoldDB" id="A0A816DQZ0"/>
<name>A0A816DQZ0_9BILA</name>
<dbReference type="InterPro" id="IPR036691">
    <property type="entry name" value="Endo/exonu/phosph_ase_sf"/>
</dbReference>
<dbReference type="Gene3D" id="3.60.10.10">
    <property type="entry name" value="Endonuclease/exonuclease/phosphatase"/>
    <property type="match status" value="1"/>
</dbReference>
<evidence type="ECO:0000313" key="1">
    <source>
        <dbReference type="EMBL" id="CAF1642094.1"/>
    </source>
</evidence>
<dbReference type="Proteomes" id="UP000663834">
    <property type="component" value="Unassembled WGS sequence"/>
</dbReference>
<organism evidence="1 2">
    <name type="scientific">Rotaria magnacalcarata</name>
    <dbReference type="NCBI Taxonomy" id="392030"/>
    <lineage>
        <taxon>Eukaryota</taxon>
        <taxon>Metazoa</taxon>
        <taxon>Spiralia</taxon>
        <taxon>Gnathifera</taxon>
        <taxon>Rotifera</taxon>
        <taxon>Eurotatoria</taxon>
        <taxon>Bdelloidea</taxon>
        <taxon>Philodinida</taxon>
        <taxon>Philodinidae</taxon>
        <taxon>Rotaria</taxon>
    </lineage>
</organism>
<reference evidence="1" key="1">
    <citation type="submission" date="2021-02" db="EMBL/GenBank/DDBJ databases">
        <authorList>
            <person name="Nowell W R."/>
        </authorList>
    </citation>
    <scope>NUCLEOTIDE SEQUENCE</scope>
</reference>
<dbReference type="OrthoDB" id="415822at2759"/>
<comment type="caution">
    <text evidence="1">The sequence shown here is derived from an EMBL/GenBank/DDBJ whole genome shotgun (WGS) entry which is preliminary data.</text>
</comment>
<protein>
    <recommendedName>
        <fullName evidence="3">Endonuclease/exonuclease/phosphatase domain-containing protein</fullName>
    </recommendedName>
</protein>
<accession>A0A816DQZ0</accession>
<evidence type="ECO:0000313" key="2">
    <source>
        <dbReference type="Proteomes" id="UP000663834"/>
    </source>
</evidence>
<evidence type="ECO:0008006" key="3">
    <source>
        <dbReference type="Google" id="ProtNLM"/>
    </source>
</evidence>
<dbReference type="SUPFAM" id="SSF56219">
    <property type="entry name" value="DNase I-like"/>
    <property type="match status" value="1"/>
</dbReference>
<dbReference type="EMBL" id="CAJNOW010015491">
    <property type="protein sequence ID" value="CAF1642094.1"/>
    <property type="molecule type" value="Genomic_DNA"/>
</dbReference>
<proteinExistence type="predicted"/>
<gene>
    <name evidence="1" type="ORF">KQP761_LOCUS28251</name>
</gene>